<comment type="caution">
    <text evidence="1">The sequence shown here is derived from an EMBL/GenBank/DDBJ whole genome shotgun (WGS) entry which is preliminary data.</text>
</comment>
<dbReference type="InterPro" id="IPR027417">
    <property type="entry name" value="P-loop_NTPase"/>
</dbReference>
<dbReference type="PANTHER" id="PTHR32309:SF31">
    <property type="entry name" value="CAPSULAR EXOPOLYSACCHARIDE FAMILY"/>
    <property type="match status" value="1"/>
</dbReference>
<sequence length="344" mass="35669">MGLAVAHSVDVSTVESSSPLLVSRDPTLIETVESTALALGVELTLVRGREQLRELWQAASLRLVGADQASGVAGLGAPPGTWVVGFDQPELLRRSAELSIPALLLPDQASRLAEAMTAGGAECAEGRVVAVVGASGGLGVSSLCAALATRAAEAGLRSVAVELARGGGLDLLFGAETQAGMSWDDLHEAQGEIGDLTPHLATVDRVQVLPRGRRLGRDPGREAVDSVLRALRRSHDLVVVDAGCDTARAWSVGQALVLRLVGADVSSVAAAQVWGEHGVGVLVRRGRGRALAADAVAEALGAPLIGQVREDPRVPRLAAEGISVGSRLARRLARDSRRVLEQVR</sequence>
<dbReference type="Gene3D" id="3.40.50.300">
    <property type="entry name" value="P-loop containing nucleotide triphosphate hydrolases"/>
    <property type="match status" value="1"/>
</dbReference>
<proteinExistence type="predicted"/>
<dbReference type="InterPro" id="IPR050445">
    <property type="entry name" value="Bact_polysacc_biosynth/exp"/>
</dbReference>
<evidence type="ECO:0000313" key="1">
    <source>
        <dbReference type="EMBL" id="RRD49186.1"/>
    </source>
</evidence>
<dbReference type="PANTHER" id="PTHR32309">
    <property type="entry name" value="TYROSINE-PROTEIN KINASE"/>
    <property type="match status" value="1"/>
</dbReference>
<organism evidence="1 2">
    <name type="scientific">Arachnia propionica</name>
    <dbReference type="NCBI Taxonomy" id="1750"/>
    <lineage>
        <taxon>Bacteria</taxon>
        <taxon>Bacillati</taxon>
        <taxon>Actinomycetota</taxon>
        <taxon>Actinomycetes</taxon>
        <taxon>Propionibacteriales</taxon>
        <taxon>Propionibacteriaceae</taxon>
        <taxon>Arachnia</taxon>
    </lineage>
</organism>
<dbReference type="SUPFAM" id="SSF52540">
    <property type="entry name" value="P-loop containing nucleoside triphosphate hydrolases"/>
    <property type="match status" value="1"/>
</dbReference>
<dbReference type="OrthoDB" id="3724121at2"/>
<dbReference type="InterPro" id="IPR022521">
    <property type="entry name" value="Rv3660c"/>
</dbReference>
<reference evidence="1 2" key="1">
    <citation type="submission" date="2018-11" db="EMBL/GenBank/DDBJ databases">
        <title>Genomes From Bacteria Associated with the Canine Oral Cavity: a Test Case for Automated Genome-Based Taxonomic Assignment.</title>
        <authorList>
            <person name="Coil D.A."/>
            <person name="Jospin G."/>
            <person name="Darling A.E."/>
            <person name="Wallis C."/>
            <person name="Davis I.J."/>
            <person name="Harris S."/>
            <person name="Eisen J.A."/>
            <person name="Holcombe L.J."/>
            <person name="O'Flynn C."/>
        </authorList>
    </citation>
    <scope>NUCLEOTIDE SEQUENCE [LARGE SCALE GENOMIC DNA]</scope>
    <source>
        <strain evidence="1 2">OH2822_COT-296</strain>
    </source>
</reference>
<gene>
    <name evidence="1" type="ORF">EII35_09385</name>
</gene>
<dbReference type="AlphaFoldDB" id="A0A3P1WT61"/>
<name>A0A3P1WT61_9ACTN</name>
<dbReference type="EMBL" id="RQYT01000021">
    <property type="protein sequence ID" value="RRD49186.1"/>
    <property type="molecule type" value="Genomic_DNA"/>
</dbReference>
<dbReference type="NCBIfam" id="TIGR03815">
    <property type="entry name" value="CpaE_hom_Actino"/>
    <property type="match status" value="1"/>
</dbReference>
<dbReference type="Proteomes" id="UP000280935">
    <property type="component" value="Unassembled WGS sequence"/>
</dbReference>
<protein>
    <submittedName>
        <fullName evidence="1">Uncharacterized protein</fullName>
    </submittedName>
</protein>
<accession>A0A3P1WT61</accession>
<evidence type="ECO:0000313" key="2">
    <source>
        <dbReference type="Proteomes" id="UP000280935"/>
    </source>
</evidence>